<reference evidence="1 2" key="1">
    <citation type="submission" date="2024-09" db="EMBL/GenBank/DDBJ databases">
        <authorList>
            <person name="Sun Q."/>
            <person name="Mori K."/>
        </authorList>
    </citation>
    <scope>NUCLEOTIDE SEQUENCE [LARGE SCALE GENOMIC DNA]</scope>
    <source>
        <strain evidence="1 2">CCM 7538</strain>
    </source>
</reference>
<organism evidence="1 2">
    <name type="scientific">Gallibacterium melopsittaci</name>
    <dbReference type="NCBI Taxonomy" id="516063"/>
    <lineage>
        <taxon>Bacteria</taxon>
        <taxon>Pseudomonadati</taxon>
        <taxon>Pseudomonadota</taxon>
        <taxon>Gammaproteobacteria</taxon>
        <taxon>Pasteurellales</taxon>
        <taxon>Pasteurellaceae</taxon>
        <taxon>Gallibacterium</taxon>
    </lineage>
</organism>
<evidence type="ECO:0000313" key="2">
    <source>
        <dbReference type="Proteomes" id="UP001589769"/>
    </source>
</evidence>
<accession>A0ABV6HYP4</accession>
<proteinExistence type="predicted"/>
<evidence type="ECO:0000313" key="1">
    <source>
        <dbReference type="EMBL" id="MFC0323989.1"/>
    </source>
</evidence>
<gene>
    <name evidence="1" type="ORF">ACFFHT_10575</name>
</gene>
<dbReference type="EMBL" id="JBHLWA010000049">
    <property type="protein sequence ID" value="MFC0323989.1"/>
    <property type="molecule type" value="Genomic_DNA"/>
</dbReference>
<keyword evidence="2" id="KW-1185">Reference proteome</keyword>
<sequence>MTEFHELTERQHYLQAQSLLWEAYAIVSIASKANEKTNNIIDIQAALRGALVLMEQGLDHLGEL</sequence>
<dbReference type="Proteomes" id="UP001589769">
    <property type="component" value="Unassembled WGS sequence"/>
</dbReference>
<dbReference type="RefSeq" id="WP_382376036.1">
    <property type="nucleotide sequence ID" value="NZ_JBHLWA010000049.1"/>
</dbReference>
<name>A0ABV6HYP4_9PAST</name>
<comment type="caution">
    <text evidence="1">The sequence shown here is derived from an EMBL/GenBank/DDBJ whole genome shotgun (WGS) entry which is preliminary data.</text>
</comment>
<protein>
    <submittedName>
        <fullName evidence="1">Uncharacterized protein</fullName>
    </submittedName>
</protein>